<dbReference type="EMBL" id="JBBPFD010000014">
    <property type="protein sequence ID" value="KAK7898989.1"/>
    <property type="molecule type" value="Genomic_DNA"/>
</dbReference>
<keyword evidence="2" id="KW-1185">Reference proteome</keyword>
<evidence type="ECO:0000313" key="1">
    <source>
        <dbReference type="EMBL" id="KAK7898989.1"/>
    </source>
</evidence>
<proteinExistence type="predicted"/>
<protein>
    <submittedName>
        <fullName evidence="1">Uncharacterized protein</fullName>
    </submittedName>
</protein>
<gene>
    <name evidence="1" type="ORF">WMY93_019842</name>
</gene>
<dbReference type="AlphaFoldDB" id="A0AAW0NL69"/>
<accession>A0AAW0NL69</accession>
<name>A0AAW0NL69_9GOBI</name>
<sequence length="563" mass="62616">MFWCAYKAAGVAPPVALYVDCGCCKQLGETKLKARFSEWPDLIVRLDIWHFMQRLAVGCTTDAHQLYPTFMARMSACIFEWDAGDVNKLREAKRAQLNEQGWPHLSEKQLDWHITKAELELHCRRRTRGEDETIRLLDQLIGELMTDRGKDALGVPLLDPIKMQHIWRVQKRQCIQDPPGLALYTQTGTIIKGGVQLQTLRCARGSTSLESFHLHLNRFIPGNSASSLLFQMYLLDGLHRWNQNRAAAAVEVNSLGLWRAASQCELIGLQYLLRQNNEPLQDMSPDSEEARELLTHLDEQVPLETDEGLGKIAFSDATLTDLQIEADTSLLLVHKTPAELVQSASTHLSAVQPASTHLPVQPQSTHLSVVQPESTYQPVQPQSTHLSAVQPASTYLSVQPESTHLPVQPQSTHLSAVQPASTHLPVQPQSTHLSAVQIASTHLSAVQPASTYLFSHSPLTCLLSSLRPLTCRSSLSPLTCLSSLRPLTCLLSSLRPLTCLFSHSPLTCLLSSLRSLICLLAHLHLHSKLYVKYSGSIMIVVNASCKRILKLFSRQWTSMVCLA</sequence>
<evidence type="ECO:0000313" key="2">
    <source>
        <dbReference type="Proteomes" id="UP001460270"/>
    </source>
</evidence>
<dbReference type="PANTHER" id="PTHR24401">
    <property type="entry name" value="SI:CH211-243P7.3-RELATED"/>
    <property type="match status" value="1"/>
</dbReference>
<organism evidence="1 2">
    <name type="scientific">Mugilogobius chulae</name>
    <name type="common">yellowstripe goby</name>
    <dbReference type="NCBI Taxonomy" id="88201"/>
    <lineage>
        <taxon>Eukaryota</taxon>
        <taxon>Metazoa</taxon>
        <taxon>Chordata</taxon>
        <taxon>Craniata</taxon>
        <taxon>Vertebrata</taxon>
        <taxon>Euteleostomi</taxon>
        <taxon>Actinopterygii</taxon>
        <taxon>Neopterygii</taxon>
        <taxon>Teleostei</taxon>
        <taxon>Neoteleostei</taxon>
        <taxon>Acanthomorphata</taxon>
        <taxon>Gobiaria</taxon>
        <taxon>Gobiiformes</taxon>
        <taxon>Gobioidei</taxon>
        <taxon>Gobiidae</taxon>
        <taxon>Gobionellinae</taxon>
        <taxon>Mugilogobius</taxon>
    </lineage>
</organism>
<comment type="caution">
    <text evidence="1">The sequence shown here is derived from an EMBL/GenBank/DDBJ whole genome shotgun (WGS) entry which is preliminary data.</text>
</comment>
<dbReference type="PANTHER" id="PTHR24401:SF29">
    <property type="entry name" value="SI:CH211-243P7.3-RELATED"/>
    <property type="match status" value="1"/>
</dbReference>
<dbReference type="Proteomes" id="UP001460270">
    <property type="component" value="Unassembled WGS sequence"/>
</dbReference>
<reference evidence="2" key="1">
    <citation type="submission" date="2024-04" db="EMBL/GenBank/DDBJ databases">
        <title>Salinicola lusitanus LLJ914,a marine bacterium isolated from the Okinawa Trough.</title>
        <authorList>
            <person name="Li J."/>
        </authorList>
    </citation>
    <scope>NUCLEOTIDE SEQUENCE [LARGE SCALE GENOMIC DNA]</scope>
</reference>